<protein>
    <recommendedName>
        <fullName evidence="2">CMP/dCMP-type deaminase domain-containing protein</fullName>
    </recommendedName>
</protein>
<dbReference type="InterPro" id="IPR016193">
    <property type="entry name" value="Cytidine_deaminase-like"/>
</dbReference>
<dbReference type="PANTHER" id="PTHR11079">
    <property type="entry name" value="CYTOSINE DEAMINASE FAMILY MEMBER"/>
    <property type="match status" value="1"/>
</dbReference>
<sequence length="234" mass="25900">MEQLTLMNRPEAHLQDLQLMERCLEVARLGAKKGELPFGALIVYRGQVIAEATNRVSSESDMTRHAELVALSAAQKVLKRKRLQDCTLYSTVEPCPMCSFASREARIGRVVFALSSPVMGGYSKWDVLKDDDLSNKLPEVFGPPPEIVSGLLAAQAEQVWSQWNPLAWRFIKRRGCFGSAADLSERYAAAPRRILSWAALTAFLAAPALAVSKAFLRSRADSKPMTKFDSQPDS</sequence>
<dbReference type="RefSeq" id="WP_063678350.1">
    <property type="nucleotide sequence ID" value="NZ_LSEF01000043.1"/>
</dbReference>
<dbReference type="EMBL" id="LSEF01000043">
    <property type="protein sequence ID" value="OAF17564.1"/>
    <property type="molecule type" value="Genomic_DNA"/>
</dbReference>
<evidence type="ECO:0000259" key="2">
    <source>
        <dbReference type="PROSITE" id="PS51747"/>
    </source>
</evidence>
<dbReference type="Pfam" id="PF00383">
    <property type="entry name" value="dCMP_cyt_deam_1"/>
    <property type="match status" value="1"/>
</dbReference>
<keyword evidence="4" id="KW-1185">Reference proteome</keyword>
<dbReference type="CDD" id="cd01285">
    <property type="entry name" value="nucleoside_deaminase"/>
    <property type="match status" value="1"/>
</dbReference>
<proteinExistence type="predicted"/>
<evidence type="ECO:0000313" key="3">
    <source>
        <dbReference type="EMBL" id="OAF17564.1"/>
    </source>
</evidence>
<dbReference type="PROSITE" id="PS51747">
    <property type="entry name" value="CYT_DCMP_DEAMINASES_2"/>
    <property type="match status" value="1"/>
</dbReference>
<name>A0A176ZBI5_9BRAD</name>
<dbReference type="InterPro" id="IPR002125">
    <property type="entry name" value="CMP_dCMP_dom"/>
</dbReference>
<feature type="domain" description="CMP/dCMP-type deaminase" evidence="2">
    <location>
        <begin position="14"/>
        <end position="125"/>
    </location>
</feature>
<keyword evidence="1" id="KW-1133">Transmembrane helix</keyword>
<feature type="transmembrane region" description="Helical" evidence="1">
    <location>
        <begin position="194"/>
        <end position="216"/>
    </location>
</feature>
<evidence type="ECO:0000313" key="4">
    <source>
        <dbReference type="Proteomes" id="UP000077173"/>
    </source>
</evidence>
<gene>
    <name evidence="3" type="ORF">AXW67_08665</name>
</gene>
<keyword evidence="1" id="KW-0812">Transmembrane</keyword>
<comment type="caution">
    <text evidence="3">The sequence shown here is derived from an EMBL/GenBank/DDBJ whole genome shotgun (WGS) entry which is preliminary data.</text>
</comment>
<dbReference type="Proteomes" id="UP000077173">
    <property type="component" value="Unassembled WGS sequence"/>
</dbReference>
<dbReference type="PANTHER" id="PTHR11079:SF162">
    <property type="entry name" value="RIBOFLAVIN BIOSYNTHESIS PROTEIN PYRD, CHLOROPLASTIC"/>
    <property type="match status" value="1"/>
</dbReference>
<dbReference type="Gene3D" id="3.40.140.10">
    <property type="entry name" value="Cytidine Deaminase, domain 2"/>
    <property type="match status" value="1"/>
</dbReference>
<organism evidence="3 4">
    <name type="scientific">Bradyrhizobium neotropicale</name>
    <dbReference type="NCBI Taxonomy" id="1497615"/>
    <lineage>
        <taxon>Bacteria</taxon>
        <taxon>Pseudomonadati</taxon>
        <taxon>Pseudomonadota</taxon>
        <taxon>Alphaproteobacteria</taxon>
        <taxon>Hyphomicrobiales</taxon>
        <taxon>Nitrobacteraceae</taxon>
        <taxon>Bradyrhizobium</taxon>
    </lineage>
</organism>
<dbReference type="GO" id="GO:0003824">
    <property type="term" value="F:catalytic activity"/>
    <property type="evidence" value="ECO:0007669"/>
    <property type="project" value="InterPro"/>
</dbReference>
<evidence type="ECO:0000256" key="1">
    <source>
        <dbReference type="SAM" id="Phobius"/>
    </source>
</evidence>
<keyword evidence="1" id="KW-0472">Membrane</keyword>
<dbReference type="AlphaFoldDB" id="A0A176ZBI5"/>
<reference evidence="3 4" key="1">
    <citation type="submission" date="2016-02" db="EMBL/GenBank/DDBJ databases">
        <title>Draft genome sequence of the strain BR 10247T Bradyrhizobium neotropicale isolated from nodules of Centrolobium paraense.</title>
        <authorList>
            <person name="Simoes-Araujo J.L."/>
            <person name="Barauna A.C."/>
            <person name="Silva K."/>
            <person name="Zilli J.E."/>
        </authorList>
    </citation>
    <scope>NUCLEOTIDE SEQUENCE [LARGE SCALE GENOMIC DNA]</scope>
    <source>
        <strain evidence="3 4">BR 10247</strain>
    </source>
</reference>
<dbReference type="SUPFAM" id="SSF53927">
    <property type="entry name" value="Cytidine deaminase-like"/>
    <property type="match status" value="1"/>
</dbReference>
<accession>A0A176ZBI5</accession>